<feature type="compositionally biased region" description="Basic and acidic residues" evidence="1">
    <location>
        <begin position="1847"/>
        <end position="1857"/>
    </location>
</feature>
<feature type="compositionally biased region" description="Basic and acidic residues" evidence="1">
    <location>
        <begin position="1188"/>
        <end position="1228"/>
    </location>
</feature>
<dbReference type="VEuPathDB" id="FungiDB:DFL_007650"/>
<dbReference type="EMBL" id="SAEB01000009">
    <property type="protein sequence ID" value="RVD83255.1"/>
    <property type="molecule type" value="Genomic_DNA"/>
</dbReference>
<evidence type="ECO:0000256" key="1">
    <source>
        <dbReference type="SAM" id="MobiDB-lite"/>
    </source>
</evidence>
<keyword evidence="3" id="KW-1185">Reference proteome</keyword>
<comment type="caution">
    <text evidence="2">The sequence shown here is derived from an EMBL/GenBank/DDBJ whole genome shotgun (WGS) entry which is preliminary data.</text>
</comment>
<reference evidence="2 3" key="1">
    <citation type="submission" date="2019-01" db="EMBL/GenBank/DDBJ databases">
        <title>Intercellular communication is required for trap formation in the nematode-trapping fungus Duddingtonia flagrans.</title>
        <authorList>
            <person name="Youssar L."/>
            <person name="Wernet V."/>
            <person name="Hensel N."/>
            <person name="Hildebrandt H.-G."/>
            <person name="Fischer R."/>
        </authorList>
    </citation>
    <scope>NUCLEOTIDE SEQUENCE [LARGE SCALE GENOMIC DNA]</scope>
    <source>
        <strain evidence="2 3">CBS H-5679</strain>
    </source>
</reference>
<dbReference type="GeneID" id="93589961"/>
<accession>A0A436ZX02</accession>
<feature type="region of interest" description="Disordered" evidence="1">
    <location>
        <begin position="1183"/>
        <end position="1228"/>
    </location>
</feature>
<proteinExistence type="predicted"/>
<dbReference type="SUPFAM" id="SSF48371">
    <property type="entry name" value="ARM repeat"/>
    <property type="match status" value="1"/>
</dbReference>
<feature type="region of interest" description="Disordered" evidence="1">
    <location>
        <begin position="1847"/>
        <end position="1909"/>
    </location>
</feature>
<protein>
    <submittedName>
        <fullName evidence="2">Uncharacterized protein</fullName>
    </submittedName>
</protein>
<dbReference type="OrthoDB" id="2549237at2759"/>
<name>A0A436ZX02_ARTFL</name>
<feature type="compositionally biased region" description="Basic residues" evidence="1">
    <location>
        <begin position="1898"/>
        <end position="1909"/>
    </location>
</feature>
<dbReference type="InterPro" id="IPR016024">
    <property type="entry name" value="ARM-type_fold"/>
</dbReference>
<evidence type="ECO:0000313" key="2">
    <source>
        <dbReference type="EMBL" id="RVD83255.1"/>
    </source>
</evidence>
<organism evidence="2 3">
    <name type="scientific">Arthrobotrys flagrans</name>
    <name type="common">Nematode-trapping fungus</name>
    <name type="synonym">Trichothecium flagrans</name>
    <dbReference type="NCBI Taxonomy" id="97331"/>
    <lineage>
        <taxon>Eukaryota</taxon>
        <taxon>Fungi</taxon>
        <taxon>Dikarya</taxon>
        <taxon>Ascomycota</taxon>
        <taxon>Pezizomycotina</taxon>
        <taxon>Orbiliomycetes</taxon>
        <taxon>Orbiliales</taxon>
        <taxon>Orbiliaceae</taxon>
        <taxon>Arthrobotrys</taxon>
    </lineage>
</organism>
<gene>
    <name evidence="2" type="ORF">DFL_007650</name>
</gene>
<sequence length="1909" mass="217264">MATLDTASIRSSNEREVAQYLRELAEEGDVENTTQQLIDAVERGSIPPSTLKIWLSISHSPAVLKQALEQDISVRIRKIAIEQLEKLLRSRKWRDTWNGLGAVEGFMSLFRSLSASDVQDACRAIGSSTKGADSEKRAVITDLFKALENQTLDTRPLIECYQYLLPGSAKDHIAEIVDAEMQEGNHRQKDLLLRNHADVLRDNFLKMVLDYDGPNRPWLFALMREYPAAPGTKANLSSTMEFSLEVLRKLVKDDQVPQISDEAFVFEISEPLLLRCLKKTVATRTLQEVVDLITEYIKRHPSVASIINVPMLCWGPAAVSSKNKKTFVEKIVESWLQTPEIFGNLFRLLLAEATPSRYGRGVEFDAFNFLITKFDSKDRYKLFKFCIQFSTIKEDEVEVDFDEGLSRTTGTLMSHSIPNLNAEETLDLFLRLRRVRGDEIAGSIYIGTKYRTDCDFFSLTKEKVSEHNPSAPIDLDLWQVHFLQRASQQEEAESLAKLRISERKKAQSTPNESLRGLHARGVLLYAIASGSVSILGEVVNWTRRLIRDPNINLFCDVPSEIYGVLSGLPLSIGKDASLLRKGIKHANRIMSDIFDIVCSGLKDPAFRISMWRDDFEYFHQAAFERANRSNELKENFSDEEIYSILWEDTVRLLLDIEQKVIDNQQLHDADERYHKKWIRDFTGQNTPTLEIDSNKVHPSTYRFLDTWAKERNELWRKQRILKCPEVATLSDPYPQGLPLQYLIKPFSMKHAPLLDDLVPYIASRVKAIIFPSAEQSRALISTESDIATNPLGIFVEDYRYALELYLSKNVPEQERQSRLDSTWAYAIGPLSEGRMSTEQAIRYWQDSFTDALYMKKEDDGGFVRSQSEFIDDKNETEEHKRIREADLKWLQSLSTGTKPDPLRIPAFDSGTSILEWDAIPDKDEIKAHALGELTYIDVSTNPYTRYLLENYSKSGKKHFLETILAPAAPGKTYQHNTWTRAGNQKAKSAFQLQEAQVLSALLYLQTKTLVSDQLLTSPFPSTDDIRYPSIHLSTACLSKLSTEETNADLPKTLKGLSSNTKAAFKALEAQISFVPPALILKLTENAFSSLNSMNQEDLETELPALESLAFNLLRVLARSDRPRLALELAIQSISKYPESVFWYKRIFTIGFFRDLTPYDANEGISKFAETVFTLLNQMEQAKKTKKAKAVDEKPSTEATDSRAKGQDSRTEDPGPPAEKPKSESSKDETGFVKVSTIKLLIELFEDGDFLPKASPLSNIHTLCKKSSNLDIHKTVIYYLIRVVKSPQPLEAEFFSILSTLVAKSSETDIYKLILEMFNFSLKSSKLNSENQPLAISVISSIYKKATDIEIAKQIIKYFTVALDTPLSSDTAVQVLFLSMVSKMSNGDLDSKLRDALVVYLLCLLKISTPEGYDQILDILEELVADCGNVNETEPVTEAQWIKFEEAIELPDCHLWNTVANNNNPILLRLVEFHKDSRKMLGLNVVFTERIMIPIIKKLNSQSSRYFSILLQQNGINKTDQKTFELPPASKTIDLIKTVIQNGFGQDIIPLIHEYVSYAIFNINPPGVLEGLNKRCNDDKNFRGLNSTKNWWHSYDMGTGVSQKTNLISLIRARVEASDKETIGACIREQFLKVYKATFWREAKDLDFKDSNYLLDMLEPKPLDATWLKYIHPILEDTVQFLNSLHTTEWEQNLDREPQILPDTFRSQIWLLNIPSRQRNDQDQQTRCRVFAEELIKMINDISTSCEFISRVSTLKEVLKLARNDAEDDLVVASLLGDLANIKSSSMAIQDYTRIEIASTMLHGRNITKNTSIKETTDGMIQSWKMCQTEGVRRFGYSAESLELRIPSEEPPKAAEVKRKPRCVQQRPGRRARTSEMESRWGLPNLQPYKTTRPAPQQHAKRGRGRGRLR</sequence>
<dbReference type="RefSeq" id="XP_067488799.1">
    <property type="nucleotide sequence ID" value="XM_067637265.1"/>
</dbReference>
<dbReference type="Proteomes" id="UP000283090">
    <property type="component" value="Unassembled WGS sequence"/>
</dbReference>
<evidence type="ECO:0000313" key="3">
    <source>
        <dbReference type="Proteomes" id="UP000283090"/>
    </source>
</evidence>
<dbReference type="STRING" id="97331.A0A436ZX02"/>